<name>A0A235BXX4_UNCW3</name>
<reference evidence="5 6" key="1">
    <citation type="submission" date="2017-07" db="EMBL/GenBank/DDBJ databases">
        <title>Recovery of genomes from metagenomes via a dereplication, aggregation, and scoring strategy.</title>
        <authorList>
            <person name="Sieber C.M."/>
            <person name="Probst A.J."/>
            <person name="Sharrar A."/>
            <person name="Thomas B.C."/>
            <person name="Hess M."/>
            <person name="Tringe S.G."/>
            <person name="Banfield J.F."/>
        </authorList>
    </citation>
    <scope>NUCLEOTIDE SEQUENCE [LARGE SCALE GENOMIC DNA]</scope>
    <source>
        <strain evidence="5">JGI_Cruoil_03_44_89</strain>
    </source>
</reference>
<dbReference type="InterPro" id="IPR003305">
    <property type="entry name" value="CenC_carb-bd"/>
</dbReference>
<dbReference type="InterPro" id="IPR014755">
    <property type="entry name" value="Cu-Rt/internalin_Ig-like"/>
</dbReference>
<comment type="caution">
    <text evidence="5">The sequence shown here is derived from an EMBL/GenBank/DDBJ whole genome shotgun (WGS) entry which is preliminary data.</text>
</comment>
<evidence type="ECO:0000256" key="1">
    <source>
        <dbReference type="ARBA" id="ARBA00022729"/>
    </source>
</evidence>
<dbReference type="Pfam" id="PF02018">
    <property type="entry name" value="CBM_4_9"/>
    <property type="match status" value="1"/>
</dbReference>
<dbReference type="Proteomes" id="UP000215215">
    <property type="component" value="Unassembled WGS sequence"/>
</dbReference>
<dbReference type="AlphaFoldDB" id="A0A235BXX4"/>
<sequence length="339" mass="36879">MRRWIVMSFIISFVGSVGAQNLLTNGDFESWSGGIPNSWSISGSNLNTEQEYSIVHGGGSSCKLLWTTTSTRWIQQEIPVNAGAQYTFNFWAHDNEPHGRVRVYMRWYDAAGNRIEPNSEGDYSVDNPDWQELTLSASAPANAETVHVEMRVYDVSWGDSITSAGVYVDDASLTGGGGDITPPYIVSAFSWGENLVEVIFSEDLDETTAENAGNYSMDQGISITNAELDASDSALVHLTTSSQGNVFCTLLVSGVEDLVGNPTTGDTASFWGKISTISSARADDNSDFVPDKKGDIVTIEGTATVEWYIVSSSACFLQDATAGIWYGRPDTTRRYRGEI</sequence>
<evidence type="ECO:0000313" key="6">
    <source>
        <dbReference type="Proteomes" id="UP000215215"/>
    </source>
</evidence>
<evidence type="ECO:0000313" key="5">
    <source>
        <dbReference type="EMBL" id="OYD17056.1"/>
    </source>
</evidence>
<evidence type="ECO:0000256" key="2">
    <source>
        <dbReference type="ARBA" id="ARBA00022801"/>
    </source>
</evidence>
<proteinExistence type="predicted"/>
<dbReference type="InterPro" id="IPR008979">
    <property type="entry name" value="Galactose-bd-like_sf"/>
</dbReference>
<accession>A0A235BXX4</accession>
<keyword evidence="2" id="KW-0378">Hydrolase</keyword>
<feature type="chain" id="PRO_5012150099" description="CBM-cenC domain-containing protein" evidence="3">
    <location>
        <begin position="20"/>
        <end position="339"/>
    </location>
</feature>
<protein>
    <recommendedName>
        <fullName evidence="4">CBM-cenC domain-containing protein</fullName>
    </recommendedName>
</protein>
<evidence type="ECO:0000256" key="3">
    <source>
        <dbReference type="SAM" id="SignalP"/>
    </source>
</evidence>
<keyword evidence="1 3" id="KW-0732">Signal</keyword>
<dbReference type="EMBL" id="NOZQ01000036">
    <property type="protein sequence ID" value="OYD17056.1"/>
    <property type="molecule type" value="Genomic_DNA"/>
</dbReference>
<feature type="signal peptide" evidence="3">
    <location>
        <begin position="1"/>
        <end position="19"/>
    </location>
</feature>
<evidence type="ECO:0000259" key="4">
    <source>
        <dbReference type="Pfam" id="PF02018"/>
    </source>
</evidence>
<organism evidence="5 6">
    <name type="scientific">candidate division WOR-3 bacterium JGI_Cruoil_03_44_89</name>
    <dbReference type="NCBI Taxonomy" id="1973748"/>
    <lineage>
        <taxon>Bacteria</taxon>
        <taxon>Bacteria division WOR-3</taxon>
    </lineage>
</organism>
<dbReference type="Gene3D" id="2.60.120.260">
    <property type="entry name" value="Galactose-binding domain-like"/>
    <property type="match status" value="1"/>
</dbReference>
<dbReference type="SUPFAM" id="SSF49785">
    <property type="entry name" value="Galactose-binding domain-like"/>
    <property type="match status" value="1"/>
</dbReference>
<dbReference type="Gene3D" id="2.60.40.1220">
    <property type="match status" value="1"/>
</dbReference>
<gene>
    <name evidence="5" type="ORF">CH333_02065</name>
</gene>
<feature type="domain" description="CBM-cenC" evidence="4">
    <location>
        <begin position="20"/>
        <end position="149"/>
    </location>
</feature>
<dbReference type="GO" id="GO:0016798">
    <property type="term" value="F:hydrolase activity, acting on glycosyl bonds"/>
    <property type="evidence" value="ECO:0007669"/>
    <property type="project" value="InterPro"/>
</dbReference>